<evidence type="ECO:0000313" key="1">
    <source>
        <dbReference type="EMBL" id="ADV82761.1"/>
    </source>
</evidence>
<dbReference type="STRING" id="401053.AciPR4_1957"/>
<dbReference type="RefSeq" id="WP_013568494.1">
    <property type="nucleotide sequence ID" value="NC_014963.1"/>
</dbReference>
<dbReference type="InterPro" id="IPR050194">
    <property type="entry name" value="Glycosyltransferase_grp1"/>
</dbReference>
<dbReference type="SUPFAM" id="SSF53756">
    <property type="entry name" value="UDP-Glycosyltransferase/glycogen phosphorylase"/>
    <property type="match status" value="1"/>
</dbReference>
<reference evidence="1 2" key="1">
    <citation type="journal article" date="2012" name="Stand. Genomic Sci.">
        <title>Complete genome sequence of Terriglobus saanensis type strain SP1PR4(T), an Acidobacteria from tundra soil.</title>
        <authorList>
            <person name="Rawat S.R."/>
            <person name="Mannisto M.K."/>
            <person name="Starovoytov V."/>
            <person name="Goodwin L."/>
            <person name="Nolan M."/>
            <person name="Hauser L."/>
            <person name="Land M."/>
            <person name="Davenport K.W."/>
            <person name="Woyke T."/>
            <person name="Haggblom M.M."/>
        </authorList>
    </citation>
    <scope>NUCLEOTIDE SEQUENCE</scope>
    <source>
        <strain evidence="2">ATCC BAA-1853 / DSM 23119 / SP1PR4</strain>
    </source>
</reference>
<dbReference type="Proteomes" id="UP000006844">
    <property type="component" value="Chromosome"/>
</dbReference>
<dbReference type="PANTHER" id="PTHR45947">
    <property type="entry name" value="SULFOQUINOVOSYL TRANSFERASE SQD2"/>
    <property type="match status" value="1"/>
</dbReference>
<gene>
    <name evidence="1" type="ordered locus">AciPR4_1957</name>
</gene>
<evidence type="ECO:0000313" key="2">
    <source>
        <dbReference type="Proteomes" id="UP000006844"/>
    </source>
</evidence>
<dbReference type="GO" id="GO:0016757">
    <property type="term" value="F:glycosyltransferase activity"/>
    <property type="evidence" value="ECO:0007669"/>
    <property type="project" value="TreeGrafter"/>
</dbReference>
<keyword evidence="2" id="KW-1185">Reference proteome</keyword>
<dbReference type="EMBL" id="CP002467">
    <property type="protein sequence ID" value="ADV82761.1"/>
    <property type="molecule type" value="Genomic_DNA"/>
</dbReference>
<accession>E8V6M2</accession>
<keyword evidence="1" id="KW-0808">Transferase</keyword>
<dbReference type="Gene3D" id="3.40.50.2000">
    <property type="entry name" value="Glycogen Phosphorylase B"/>
    <property type="match status" value="1"/>
</dbReference>
<sequence length="392" mass="44067">MDHDSLNLVFYDVHDPEDKQFWAGSAAHIISGLRKAGQKVTSVGDLVPRLRRVLRASLFHAYRIFRNLHYHPDRHDLVTRFYTAIGNRRLRQHRDADAILTVSAAFAAYLEVPQPIFVLLDATWGQIVEMYPYFAADRQPEHIVRAGYQLDRKAFSKPNLHLVMTSAWAADRAIAEGGMDPRRVHILPFGANFVEEPRRDFVMQAAATRTGKHCNLLFVGREFVRKGGPIAVEIARALKELGVPTTLHVVGSSPENMPGFVKVHGMLKKEIPEQMAQLQNLYATSDFFVMPTRAEAQGIVFNEAAAYALPVAATDVGGVSTVVQKDWGFLLPLEANENEYAVWLRDAFQDRARYKVLSENARNDFEARLSNKVYVQKLIAIIRTTLESSAAA</sequence>
<proteinExistence type="predicted"/>
<dbReference type="CDD" id="cd03801">
    <property type="entry name" value="GT4_PimA-like"/>
    <property type="match status" value="1"/>
</dbReference>
<dbReference type="AlphaFoldDB" id="E8V6M2"/>
<protein>
    <submittedName>
        <fullName evidence="1">Glycosyl transferase group 1</fullName>
    </submittedName>
</protein>
<dbReference type="HOGENOM" id="CLU_044324_0_0_0"/>
<organism evidence="1 2">
    <name type="scientific">Terriglobus saanensis (strain ATCC BAA-1853 / DSM 23119 / SP1PR4)</name>
    <dbReference type="NCBI Taxonomy" id="401053"/>
    <lineage>
        <taxon>Bacteria</taxon>
        <taxon>Pseudomonadati</taxon>
        <taxon>Acidobacteriota</taxon>
        <taxon>Terriglobia</taxon>
        <taxon>Terriglobales</taxon>
        <taxon>Acidobacteriaceae</taxon>
        <taxon>Terriglobus</taxon>
    </lineage>
</organism>
<dbReference type="eggNOG" id="COG0438">
    <property type="taxonomic scope" value="Bacteria"/>
</dbReference>
<dbReference type="Pfam" id="PF13692">
    <property type="entry name" value="Glyco_trans_1_4"/>
    <property type="match status" value="1"/>
</dbReference>
<dbReference type="OrthoDB" id="9764577at2"/>
<dbReference type="PANTHER" id="PTHR45947:SF3">
    <property type="entry name" value="SULFOQUINOVOSYL TRANSFERASE SQD2"/>
    <property type="match status" value="1"/>
</dbReference>
<dbReference type="KEGG" id="tsa:AciPR4_1957"/>
<name>E8V6M2_TERSS</name>